<evidence type="ECO:0008006" key="3">
    <source>
        <dbReference type="Google" id="ProtNLM"/>
    </source>
</evidence>
<gene>
    <name evidence="1" type="ORF">J2Z17_001214</name>
</gene>
<evidence type="ECO:0000313" key="1">
    <source>
        <dbReference type="EMBL" id="MBP1849793.1"/>
    </source>
</evidence>
<organism evidence="1 2">
    <name type="scientific">Rhizobium halophytocola</name>
    <dbReference type="NCBI Taxonomy" id="735519"/>
    <lineage>
        <taxon>Bacteria</taxon>
        <taxon>Pseudomonadati</taxon>
        <taxon>Pseudomonadota</taxon>
        <taxon>Alphaproteobacteria</taxon>
        <taxon>Hyphomicrobiales</taxon>
        <taxon>Rhizobiaceae</taxon>
        <taxon>Rhizobium/Agrobacterium group</taxon>
        <taxon>Rhizobium</taxon>
    </lineage>
</organism>
<reference evidence="1 2" key="1">
    <citation type="submission" date="2021-03" db="EMBL/GenBank/DDBJ databases">
        <title>Genomic Encyclopedia of Type Strains, Phase IV (KMG-IV): sequencing the most valuable type-strain genomes for metagenomic binning, comparative biology and taxonomic classification.</title>
        <authorList>
            <person name="Goeker M."/>
        </authorList>
    </citation>
    <scope>NUCLEOTIDE SEQUENCE [LARGE SCALE GENOMIC DNA]</scope>
    <source>
        <strain evidence="1 2">DSM 21600</strain>
    </source>
</reference>
<comment type="caution">
    <text evidence="1">The sequence shown here is derived from an EMBL/GenBank/DDBJ whole genome shotgun (WGS) entry which is preliminary data.</text>
</comment>
<sequence>MSRQTPRVDLHLGPVTASRLACGRQQVKDFRDWQDGRPQTELNFKLYRQATDKLVGLSDATADFLEQHF</sequence>
<dbReference type="Proteomes" id="UP000759443">
    <property type="component" value="Unassembled WGS sequence"/>
</dbReference>
<name>A0ABS4DVT5_9HYPH</name>
<evidence type="ECO:0000313" key="2">
    <source>
        <dbReference type="Proteomes" id="UP000759443"/>
    </source>
</evidence>
<dbReference type="EMBL" id="JAGGJU010000003">
    <property type="protein sequence ID" value="MBP1849793.1"/>
    <property type="molecule type" value="Genomic_DNA"/>
</dbReference>
<proteinExistence type="predicted"/>
<keyword evidence="2" id="KW-1185">Reference proteome</keyword>
<dbReference type="RefSeq" id="WP_245223901.1">
    <property type="nucleotide sequence ID" value="NZ_JAGGJU010000003.1"/>
</dbReference>
<protein>
    <recommendedName>
        <fullName evidence="3">Transcriptional regulator</fullName>
    </recommendedName>
</protein>
<accession>A0ABS4DVT5</accession>